<feature type="region of interest" description="Disordered" evidence="1">
    <location>
        <begin position="1"/>
        <end position="60"/>
    </location>
</feature>
<dbReference type="Proteomes" id="UP000677016">
    <property type="component" value="Unassembled WGS sequence"/>
</dbReference>
<keyword evidence="2" id="KW-0472">Membrane</keyword>
<evidence type="ECO:0000313" key="3">
    <source>
        <dbReference type="EMBL" id="MBR7742769.1"/>
    </source>
</evidence>
<evidence type="ECO:0000256" key="1">
    <source>
        <dbReference type="SAM" id="MobiDB-lite"/>
    </source>
</evidence>
<evidence type="ECO:0000313" key="4">
    <source>
        <dbReference type="Proteomes" id="UP000677016"/>
    </source>
</evidence>
<comment type="caution">
    <text evidence="3">The sequence shown here is derived from an EMBL/GenBank/DDBJ whole genome shotgun (WGS) entry which is preliminary data.</text>
</comment>
<proteinExistence type="predicted"/>
<feature type="transmembrane region" description="Helical" evidence="2">
    <location>
        <begin position="67"/>
        <end position="86"/>
    </location>
</feature>
<keyword evidence="2" id="KW-1133">Transmembrane helix</keyword>
<evidence type="ECO:0000256" key="2">
    <source>
        <dbReference type="SAM" id="Phobius"/>
    </source>
</evidence>
<protein>
    <submittedName>
        <fullName evidence="3">Uncharacterized protein</fullName>
    </submittedName>
</protein>
<accession>A0A941D614</accession>
<reference evidence="3" key="1">
    <citation type="submission" date="2021-04" db="EMBL/GenBank/DDBJ databases">
        <title>Phycicoccus avicenniae sp. nov., a novel endophytic actinomycetes isolated from branch of Avicennia mariana.</title>
        <authorList>
            <person name="Tuo L."/>
        </authorList>
    </citation>
    <scope>NUCLEOTIDE SEQUENCE</scope>
    <source>
        <strain evidence="3">BSK3Z-2</strain>
    </source>
</reference>
<name>A0A941D614_9MICO</name>
<dbReference type="RefSeq" id="WP_211601942.1">
    <property type="nucleotide sequence ID" value="NZ_JAGSNF010000006.1"/>
</dbReference>
<dbReference type="AlphaFoldDB" id="A0A941D614"/>
<gene>
    <name evidence="3" type="ORF">KC207_05625</name>
</gene>
<sequence>MHAPRDVDAPGTGPAGDGTGSSARGHSLTDAEVSADHVSTADPAGGRAGRRAARRAEESRRLRRRRAVLVSLVLLGVVAVAGWWLVRPTSDTSAPVPALVDLVLAPLEDIGPGSPS</sequence>
<keyword evidence="2" id="KW-0812">Transmembrane</keyword>
<keyword evidence="4" id="KW-1185">Reference proteome</keyword>
<organism evidence="3 4">
    <name type="scientific">Phycicoccus avicenniae</name>
    <dbReference type="NCBI Taxonomy" id="2828860"/>
    <lineage>
        <taxon>Bacteria</taxon>
        <taxon>Bacillati</taxon>
        <taxon>Actinomycetota</taxon>
        <taxon>Actinomycetes</taxon>
        <taxon>Micrococcales</taxon>
        <taxon>Intrasporangiaceae</taxon>
        <taxon>Phycicoccus</taxon>
    </lineage>
</organism>
<dbReference type="EMBL" id="JAGSNF010000006">
    <property type="protein sequence ID" value="MBR7742769.1"/>
    <property type="molecule type" value="Genomic_DNA"/>
</dbReference>